<gene>
    <name evidence="2" type="ORF">LY79DRAFT_551396</name>
</gene>
<dbReference type="RefSeq" id="XP_060414902.1">
    <property type="nucleotide sequence ID" value="XM_060557642.1"/>
</dbReference>
<dbReference type="EMBL" id="JAHLJV010000024">
    <property type="protein sequence ID" value="KAK1593616.1"/>
    <property type="molecule type" value="Genomic_DNA"/>
</dbReference>
<proteinExistence type="predicted"/>
<dbReference type="Proteomes" id="UP001230504">
    <property type="component" value="Unassembled WGS sequence"/>
</dbReference>
<keyword evidence="3" id="KW-1185">Reference proteome</keyword>
<feature type="region of interest" description="Disordered" evidence="1">
    <location>
        <begin position="70"/>
        <end position="90"/>
    </location>
</feature>
<dbReference type="GeneID" id="85441882"/>
<sequence>MTYKYTKEGTAVAPNPFRSLAAILLSIRHAATAAGAWIPGCRGALTDHGRKEGNKTHTVFLVKETARYKKSQGPPGPIFPYSTHTCDPPS</sequence>
<dbReference type="AlphaFoldDB" id="A0AAD8V6I8"/>
<evidence type="ECO:0000313" key="3">
    <source>
        <dbReference type="Proteomes" id="UP001230504"/>
    </source>
</evidence>
<reference evidence="2" key="1">
    <citation type="submission" date="2021-06" db="EMBL/GenBank/DDBJ databases">
        <title>Comparative genomics, transcriptomics and evolutionary studies reveal genomic signatures of adaptation to plant cell wall in hemibiotrophic fungi.</title>
        <authorList>
            <consortium name="DOE Joint Genome Institute"/>
            <person name="Baroncelli R."/>
            <person name="Diaz J.F."/>
            <person name="Benocci T."/>
            <person name="Peng M."/>
            <person name="Battaglia E."/>
            <person name="Haridas S."/>
            <person name="Andreopoulos W."/>
            <person name="Labutti K."/>
            <person name="Pangilinan J."/>
            <person name="Floch G.L."/>
            <person name="Makela M.R."/>
            <person name="Henrissat B."/>
            <person name="Grigoriev I.V."/>
            <person name="Crouch J.A."/>
            <person name="De Vries R.P."/>
            <person name="Sukno S.A."/>
            <person name="Thon M.R."/>
        </authorList>
    </citation>
    <scope>NUCLEOTIDE SEQUENCE</scope>
    <source>
        <strain evidence="2">CBS 125086</strain>
    </source>
</reference>
<evidence type="ECO:0000313" key="2">
    <source>
        <dbReference type="EMBL" id="KAK1593616.1"/>
    </source>
</evidence>
<comment type="caution">
    <text evidence="2">The sequence shown here is derived from an EMBL/GenBank/DDBJ whole genome shotgun (WGS) entry which is preliminary data.</text>
</comment>
<evidence type="ECO:0000256" key="1">
    <source>
        <dbReference type="SAM" id="MobiDB-lite"/>
    </source>
</evidence>
<protein>
    <submittedName>
        <fullName evidence="2">Uncharacterized protein</fullName>
    </submittedName>
</protein>
<organism evidence="2 3">
    <name type="scientific">Colletotrichum navitas</name>
    <dbReference type="NCBI Taxonomy" id="681940"/>
    <lineage>
        <taxon>Eukaryota</taxon>
        <taxon>Fungi</taxon>
        <taxon>Dikarya</taxon>
        <taxon>Ascomycota</taxon>
        <taxon>Pezizomycotina</taxon>
        <taxon>Sordariomycetes</taxon>
        <taxon>Hypocreomycetidae</taxon>
        <taxon>Glomerellales</taxon>
        <taxon>Glomerellaceae</taxon>
        <taxon>Colletotrichum</taxon>
        <taxon>Colletotrichum graminicola species complex</taxon>
    </lineage>
</organism>
<accession>A0AAD8V6I8</accession>
<name>A0AAD8V6I8_9PEZI</name>